<proteinExistence type="predicted"/>
<name>A0A6S6U5R6_9BACT</name>
<protein>
    <submittedName>
        <fullName evidence="2">Peptidoglycan-binding protein</fullName>
    </submittedName>
</protein>
<dbReference type="SUPFAM" id="SSF47090">
    <property type="entry name" value="PGBD-like"/>
    <property type="match status" value="2"/>
</dbReference>
<feature type="domain" description="Peptidoglycan binding-like" evidence="1">
    <location>
        <begin position="128"/>
        <end position="172"/>
    </location>
</feature>
<accession>A0A6S6U5R6</accession>
<evidence type="ECO:0000259" key="1">
    <source>
        <dbReference type="Pfam" id="PF01471"/>
    </source>
</evidence>
<gene>
    <name evidence="2" type="ORF">HELGO_WM18959</name>
</gene>
<dbReference type="Pfam" id="PF01471">
    <property type="entry name" value="PG_binding_1"/>
    <property type="match status" value="2"/>
</dbReference>
<dbReference type="InterPro" id="IPR036365">
    <property type="entry name" value="PGBD-like_sf"/>
</dbReference>
<dbReference type="Gene3D" id="1.10.101.10">
    <property type="entry name" value="PGBD-like superfamily/PGBD"/>
    <property type="match status" value="2"/>
</dbReference>
<dbReference type="InterPro" id="IPR036366">
    <property type="entry name" value="PGBDSf"/>
</dbReference>
<dbReference type="AlphaFoldDB" id="A0A6S6U5R6"/>
<organism evidence="2">
    <name type="scientific">uncultured Aureispira sp</name>
    <dbReference type="NCBI Taxonomy" id="1331704"/>
    <lineage>
        <taxon>Bacteria</taxon>
        <taxon>Pseudomonadati</taxon>
        <taxon>Bacteroidota</taxon>
        <taxon>Saprospiria</taxon>
        <taxon>Saprospirales</taxon>
        <taxon>Saprospiraceae</taxon>
        <taxon>Aureispira</taxon>
        <taxon>environmental samples</taxon>
    </lineage>
</organism>
<reference evidence="2" key="1">
    <citation type="submission" date="2020-01" db="EMBL/GenBank/DDBJ databases">
        <authorList>
            <person name="Meier V. D."/>
            <person name="Meier V D."/>
        </authorList>
    </citation>
    <scope>NUCLEOTIDE SEQUENCE</scope>
    <source>
        <strain evidence="2">HLG_WM_MAG_10</strain>
    </source>
</reference>
<dbReference type="InterPro" id="IPR002477">
    <property type="entry name" value="Peptidoglycan-bd-like"/>
</dbReference>
<evidence type="ECO:0000313" key="2">
    <source>
        <dbReference type="EMBL" id="CAA6822866.1"/>
    </source>
</evidence>
<sequence>MLSQKYQTVLDLGKTLNIQNGDVIEKDGILLISGTAKTAYEKDLIWDEIKRVGGNAPTDIQVEMTVEITDYYHMHTVAKGESFWVIAEKYYKNGDKHPVISDHNNKEHVHPDDVLEIPVFKEYVGGEKLQVMLTALGHDTKGIDGKIGANTNNALKSFQTSKGLGATGNLDNPSKEALRAAFRTHNGGLTGKPLQILLRDSGHSPGGIDGILGKNTTTAIRQFQTTCGLGATGQLDAQTIKTLLSTYA</sequence>
<dbReference type="EMBL" id="CACVAQ010000320">
    <property type="protein sequence ID" value="CAA6822866.1"/>
    <property type="molecule type" value="Genomic_DNA"/>
</dbReference>
<feature type="domain" description="Peptidoglycan binding-like" evidence="1">
    <location>
        <begin position="194"/>
        <end position="243"/>
    </location>
</feature>